<keyword evidence="2 8" id="KW-0699">rRNA-binding</keyword>
<feature type="region of interest" description="Disordered" evidence="9">
    <location>
        <begin position="97"/>
        <end position="138"/>
    </location>
</feature>
<reference evidence="10 11" key="1">
    <citation type="submission" date="2018-07" db="EMBL/GenBank/DDBJ databases">
        <title>Genomic Encyclopedia of Type Strains, Phase III (KMG-III): the genomes of soil and plant-associated and newly described type strains.</title>
        <authorList>
            <person name="Whitman W."/>
        </authorList>
    </citation>
    <scope>NUCLEOTIDE SEQUENCE [LARGE SCALE GENOMIC DNA]</scope>
    <source>
        <strain evidence="10 11">CECT 8488</strain>
    </source>
</reference>
<keyword evidence="4 8" id="KW-0689">Ribosomal protein</keyword>
<dbReference type="GO" id="GO:0006412">
    <property type="term" value="P:translation"/>
    <property type="evidence" value="ECO:0007669"/>
    <property type="project" value="UniProtKB-UniRule"/>
</dbReference>
<dbReference type="PANTHER" id="PTHR21011">
    <property type="entry name" value="MITOCHONDRIAL 28S RIBOSOMAL PROTEIN S6"/>
    <property type="match status" value="1"/>
</dbReference>
<feature type="compositionally biased region" description="Basic and acidic residues" evidence="9">
    <location>
        <begin position="105"/>
        <end position="138"/>
    </location>
</feature>
<comment type="function">
    <text evidence="6 8">Binds together with bS18 to 16S ribosomal RNA.</text>
</comment>
<dbReference type="InterPro" id="IPR020814">
    <property type="entry name" value="Ribosomal_S6_plastid/chlpt"/>
</dbReference>
<evidence type="ECO:0000256" key="5">
    <source>
        <dbReference type="ARBA" id="ARBA00023274"/>
    </source>
</evidence>
<dbReference type="GO" id="GO:0022627">
    <property type="term" value="C:cytosolic small ribosomal subunit"/>
    <property type="evidence" value="ECO:0007669"/>
    <property type="project" value="TreeGrafter"/>
</dbReference>
<evidence type="ECO:0000256" key="4">
    <source>
        <dbReference type="ARBA" id="ARBA00022980"/>
    </source>
</evidence>
<evidence type="ECO:0000256" key="6">
    <source>
        <dbReference type="ARBA" id="ARBA00035104"/>
    </source>
</evidence>
<dbReference type="InterPro" id="IPR035980">
    <property type="entry name" value="Ribosomal_bS6_sf"/>
</dbReference>
<comment type="similarity">
    <text evidence="1 8">Belongs to the bacterial ribosomal protein bS6 family.</text>
</comment>
<dbReference type="GO" id="GO:0003735">
    <property type="term" value="F:structural constituent of ribosome"/>
    <property type="evidence" value="ECO:0007669"/>
    <property type="project" value="InterPro"/>
</dbReference>
<organism evidence="10 11">
    <name type="scientific">Aestuariispira insulae</name>
    <dbReference type="NCBI Taxonomy" id="1461337"/>
    <lineage>
        <taxon>Bacteria</taxon>
        <taxon>Pseudomonadati</taxon>
        <taxon>Pseudomonadota</taxon>
        <taxon>Alphaproteobacteria</taxon>
        <taxon>Rhodospirillales</taxon>
        <taxon>Kiloniellaceae</taxon>
        <taxon>Aestuariispira</taxon>
    </lineage>
</organism>
<dbReference type="RefSeq" id="WP_115934687.1">
    <property type="nucleotide sequence ID" value="NZ_QRDW01000001.1"/>
</dbReference>
<dbReference type="HAMAP" id="MF_00360">
    <property type="entry name" value="Ribosomal_bS6"/>
    <property type="match status" value="1"/>
</dbReference>
<comment type="caution">
    <text evidence="10">The sequence shown here is derived from an EMBL/GenBank/DDBJ whole genome shotgun (WGS) entry which is preliminary data.</text>
</comment>
<dbReference type="InterPro" id="IPR000529">
    <property type="entry name" value="Ribosomal_bS6"/>
</dbReference>
<dbReference type="Gene3D" id="3.30.70.60">
    <property type="match status" value="1"/>
</dbReference>
<dbReference type="SUPFAM" id="SSF54995">
    <property type="entry name" value="Ribosomal protein S6"/>
    <property type="match status" value="1"/>
</dbReference>
<evidence type="ECO:0000256" key="2">
    <source>
        <dbReference type="ARBA" id="ARBA00022730"/>
    </source>
</evidence>
<dbReference type="PROSITE" id="PS01048">
    <property type="entry name" value="RIBOSOMAL_S6"/>
    <property type="match status" value="1"/>
</dbReference>
<gene>
    <name evidence="8" type="primary">rpsF</name>
    <name evidence="10" type="ORF">DFP90_101351</name>
</gene>
<keyword evidence="5 8" id="KW-0687">Ribonucleoprotein</keyword>
<proteinExistence type="inferred from homology"/>
<keyword evidence="11" id="KW-1185">Reference proteome</keyword>
<sequence>MPNYETVLIARQDVSATQAETLADQFQGYLTAEGGEVARREYWGLRNLAYRIKKNRKGHYILLNYTAPASAVQEMERNMRLSDDVLRYMTVRTEELPSDASVVMQRKDERGGPRGDRGDRGDRGPRGPRPEKTEGGAE</sequence>
<evidence type="ECO:0000256" key="9">
    <source>
        <dbReference type="SAM" id="MobiDB-lite"/>
    </source>
</evidence>
<name>A0A3D9HVU9_9PROT</name>
<dbReference type="Pfam" id="PF01250">
    <property type="entry name" value="Ribosomal_S6"/>
    <property type="match status" value="1"/>
</dbReference>
<dbReference type="AlphaFoldDB" id="A0A3D9HVU9"/>
<evidence type="ECO:0000256" key="1">
    <source>
        <dbReference type="ARBA" id="ARBA00009512"/>
    </source>
</evidence>
<keyword evidence="3 8" id="KW-0694">RNA-binding</keyword>
<accession>A0A3D9HVU9</accession>
<evidence type="ECO:0000313" key="10">
    <source>
        <dbReference type="EMBL" id="RED53560.1"/>
    </source>
</evidence>
<dbReference type="InterPro" id="IPR014717">
    <property type="entry name" value="Transl_elong_EF1B/ribsomal_bS6"/>
</dbReference>
<dbReference type="OrthoDB" id="9812702at2"/>
<evidence type="ECO:0000256" key="8">
    <source>
        <dbReference type="HAMAP-Rule" id="MF_00360"/>
    </source>
</evidence>
<evidence type="ECO:0000256" key="3">
    <source>
        <dbReference type="ARBA" id="ARBA00022884"/>
    </source>
</evidence>
<dbReference type="PANTHER" id="PTHR21011:SF1">
    <property type="entry name" value="SMALL RIBOSOMAL SUBUNIT PROTEIN BS6M"/>
    <property type="match status" value="1"/>
</dbReference>
<evidence type="ECO:0000256" key="7">
    <source>
        <dbReference type="ARBA" id="ARBA00035294"/>
    </source>
</evidence>
<dbReference type="CDD" id="cd00473">
    <property type="entry name" value="bS6"/>
    <property type="match status" value="1"/>
</dbReference>
<protein>
    <recommendedName>
        <fullName evidence="7 8">Small ribosomal subunit protein bS6</fullName>
    </recommendedName>
</protein>
<dbReference type="Proteomes" id="UP000256845">
    <property type="component" value="Unassembled WGS sequence"/>
</dbReference>
<dbReference type="EMBL" id="QRDW01000001">
    <property type="protein sequence ID" value="RED53560.1"/>
    <property type="molecule type" value="Genomic_DNA"/>
</dbReference>
<evidence type="ECO:0000313" key="11">
    <source>
        <dbReference type="Proteomes" id="UP000256845"/>
    </source>
</evidence>
<dbReference type="InterPro" id="IPR020815">
    <property type="entry name" value="Ribosomal_bS6_CS"/>
</dbReference>
<dbReference type="NCBIfam" id="TIGR00166">
    <property type="entry name" value="S6"/>
    <property type="match status" value="1"/>
</dbReference>
<dbReference type="GO" id="GO:0070181">
    <property type="term" value="F:small ribosomal subunit rRNA binding"/>
    <property type="evidence" value="ECO:0007669"/>
    <property type="project" value="TreeGrafter"/>
</dbReference>